<dbReference type="InterPro" id="IPR008310">
    <property type="entry name" value="UPF0735_ACT_dom-cont"/>
</dbReference>
<reference evidence="2" key="2">
    <citation type="journal article" date="2021" name="PeerJ">
        <title>Extensive microbial diversity within the chicken gut microbiome revealed by metagenomics and culture.</title>
        <authorList>
            <person name="Gilroy R."/>
            <person name="Ravi A."/>
            <person name="Getino M."/>
            <person name="Pursley I."/>
            <person name="Horton D.L."/>
            <person name="Alikhan N.F."/>
            <person name="Baker D."/>
            <person name="Gharbi K."/>
            <person name="Hall N."/>
            <person name="Watson M."/>
            <person name="Adriaenssens E.M."/>
            <person name="Foster-Nyarko E."/>
            <person name="Jarju S."/>
            <person name="Secka A."/>
            <person name="Antonio M."/>
            <person name="Oren A."/>
            <person name="Chaudhuri R.R."/>
            <person name="La Ragione R."/>
            <person name="Hildebrand F."/>
            <person name="Pallen M.J."/>
        </authorList>
    </citation>
    <scope>NUCLEOTIDE SEQUENCE</scope>
    <source>
        <strain evidence="2">2830</strain>
    </source>
</reference>
<dbReference type="PIRSF" id="PIRSF025624">
    <property type="entry name" value="ACT_PheB"/>
    <property type="match status" value="1"/>
</dbReference>
<gene>
    <name evidence="2" type="ORF">IAB00_03830</name>
</gene>
<sequence>MSEHNNNREAYIIYEDILPEAIKRTAHAKQLLARGEARNINEAVKMADISRSVFYKYKDGIFPFYQQETYRVVVLSIRMDNSPGRLMAVLAVLADNHCNIHTLNQDMPLAGVAAATITMEVSESQLSLGGLLAQIQELPGIISATYIGELAGGK</sequence>
<dbReference type="Proteomes" id="UP000824124">
    <property type="component" value="Unassembled WGS sequence"/>
</dbReference>
<dbReference type="Gene3D" id="3.30.70.260">
    <property type="match status" value="1"/>
</dbReference>
<comment type="caution">
    <text evidence="2">The sequence shown here is derived from an EMBL/GenBank/DDBJ whole genome shotgun (WGS) entry which is preliminary data.</text>
</comment>
<dbReference type="Pfam" id="PF13291">
    <property type="entry name" value="ACT_4"/>
    <property type="match status" value="1"/>
</dbReference>
<dbReference type="InterPro" id="IPR002912">
    <property type="entry name" value="ACT_dom"/>
</dbReference>
<evidence type="ECO:0000313" key="3">
    <source>
        <dbReference type="Proteomes" id="UP000824124"/>
    </source>
</evidence>
<proteinExistence type="predicted"/>
<dbReference type="NCBIfam" id="NF003361">
    <property type="entry name" value="PRK04435.1"/>
    <property type="match status" value="1"/>
</dbReference>
<organism evidence="2 3">
    <name type="scientific">Candidatus Avidehalobacter gallistercoris</name>
    <dbReference type="NCBI Taxonomy" id="2840694"/>
    <lineage>
        <taxon>Bacteria</taxon>
        <taxon>Bacillati</taxon>
        <taxon>Bacillota</taxon>
        <taxon>Clostridia</taxon>
        <taxon>Eubacteriales</taxon>
        <taxon>Peptococcaceae</taxon>
        <taxon>Peptococcaceae incertae sedis</taxon>
        <taxon>Candidatus Avidehalobacter</taxon>
    </lineage>
</organism>
<dbReference type="PROSITE" id="PS51671">
    <property type="entry name" value="ACT"/>
    <property type="match status" value="1"/>
</dbReference>
<evidence type="ECO:0000259" key="1">
    <source>
        <dbReference type="PROSITE" id="PS51671"/>
    </source>
</evidence>
<evidence type="ECO:0000313" key="2">
    <source>
        <dbReference type="EMBL" id="HIU10361.1"/>
    </source>
</evidence>
<dbReference type="InterPro" id="IPR045865">
    <property type="entry name" value="ACT-like_dom_sf"/>
</dbReference>
<name>A0A9D1HL72_9FIRM</name>
<feature type="domain" description="ACT" evidence="1">
    <location>
        <begin position="74"/>
        <end position="149"/>
    </location>
</feature>
<dbReference type="EMBL" id="DVMH01000021">
    <property type="protein sequence ID" value="HIU10361.1"/>
    <property type="molecule type" value="Genomic_DNA"/>
</dbReference>
<reference evidence="2" key="1">
    <citation type="submission" date="2020-10" db="EMBL/GenBank/DDBJ databases">
        <authorList>
            <person name="Gilroy R."/>
        </authorList>
    </citation>
    <scope>NUCLEOTIDE SEQUENCE</scope>
    <source>
        <strain evidence="2">2830</strain>
    </source>
</reference>
<protein>
    <submittedName>
        <fullName evidence="2">ACT domain-containing protein</fullName>
    </submittedName>
</protein>
<dbReference type="SUPFAM" id="SSF55021">
    <property type="entry name" value="ACT-like"/>
    <property type="match status" value="1"/>
</dbReference>
<accession>A0A9D1HL72</accession>
<dbReference type="AlphaFoldDB" id="A0A9D1HL72"/>